<gene>
    <name evidence="2" type="ORF">BAV2661A</name>
</gene>
<dbReference type="KEGG" id="bav:BAV2661A"/>
<evidence type="ECO:0000313" key="3">
    <source>
        <dbReference type="Proteomes" id="UP000001977"/>
    </source>
</evidence>
<dbReference type="STRING" id="360910.BAV2661A"/>
<organism evidence="2 3">
    <name type="scientific">Bordetella avium (strain 197N)</name>
    <dbReference type="NCBI Taxonomy" id="360910"/>
    <lineage>
        <taxon>Bacteria</taxon>
        <taxon>Pseudomonadati</taxon>
        <taxon>Pseudomonadota</taxon>
        <taxon>Betaproteobacteria</taxon>
        <taxon>Burkholderiales</taxon>
        <taxon>Alcaligenaceae</taxon>
        <taxon>Bordetella</taxon>
    </lineage>
</organism>
<keyword evidence="3" id="KW-1185">Reference proteome</keyword>
<evidence type="ECO:0000256" key="1">
    <source>
        <dbReference type="SAM" id="MobiDB-lite"/>
    </source>
</evidence>
<name>Q2KWJ7_BORA1</name>
<dbReference type="Proteomes" id="UP000001977">
    <property type="component" value="Chromosome"/>
</dbReference>
<proteinExistence type="predicted"/>
<protein>
    <submittedName>
        <fullName evidence="2">Uncharacterized protein</fullName>
    </submittedName>
</protein>
<dbReference type="AlphaFoldDB" id="Q2KWJ7"/>
<feature type="compositionally biased region" description="Polar residues" evidence="1">
    <location>
        <begin position="45"/>
        <end position="56"/>
    </location>
</feature>
<feature type="region of interest" description="Disordered" evidence="1">
    <location>
        <begin position="44"/>
        <end position="63"/>
    </location>
</feature>
<reference evidence="2 3" key="1">
    <citation type="journal article" date="2006" name="J. Bacteriol.">
        <title>Comparison of the genome sequence of the poultry pathogen Bordetella avium with those of B. bronchiseptica, B. pertussis, and B. parapertussis reveals extensive diversity in surface structures associated with host interaction.</title>
        <authorList>
            <person name="Sebaihia M."/>
            <person name="Preston A."/>
            <person name="Maskell D.J."/>
            <person name="Kuzmiak H."/>
            <person name="Connell T.D."/>
            <person name="King N.D."/>
            <person name="Orndorff P.E."/>
            <person name="Miyamoto D.M."/>
            <person name="Thomson N.R."/>
            <person name="Harris D."/>
            <person name="Goble A."/>
            <person name="Lord A."/>
            <person name="Murphy L."/>
            <person name="Quail M.A."/>
            <person name="Rutter S."/>
            <person name="Squares R."/>
            <person name="Squares S."/>
            <person name="Woodward J."/>
            <person name="Parkhill J."/>
            <person name="Temple L.M."/>
        </authorList>
    </citation>
    <scope>NUCLEOTIDE SEQUENCE [LARGE SCALE GENOMIC DNA]</scope>
    <source>
        <strain evidence="2 3">197N</strain>
    </source>
</reference>
<sequence length="63" mass="6785">MPRANARAPDVADEGFHVEGSNTLAHRHKARFKRLAASIVKLADTGQSPAASSCQKRLSRSRG</sequence>
<accession>Q2KWJ7</accession>
<dbReference type="HOGENOM" id="CLU_2876881_0_0_4"/>
<dbReference type="EMBL" id="AM167904">
    <property type="protein sequence ID" value="CAJ50272.1"/>
    <property type="molecule type" value="Genomic_DNA"/>
</dbReference>
<evidence type="ECO:0000313" key="2">
    <source>
        <dbReference type="EMBL" id="CAJ50272.1"/>
    </source>
</evidence>